<name>A0A7V2SZL6_9BACT</name>
<dbReference type="Gene3D" id="3.40.50.2000">
    <property type="entry name" value="Glycogen Phosphorylase B"/>
    <property type="match status" value="1"/>
</dbReference>
<reference evidence="1" key="1">
    <citation type="journal article" date="2020" name="mSystems">
        <title>Genome- and Community-Level Interaction Insights into Carbon Utilization and Element Cycling Functions of Hydrothermarchaeota in Hydrothermal Sediment.</title>
        <authorList>
            <person name="Zhou Z."/>
            <person name="Liu Y."/>
            <person name="Xu W."/>
            <person name="Pan J."/>
            <person name="Luo Z.H."/>
            <person name="Li M."/>
        </authorList>
    </citation>
    <scope>NUCLEOTIDE SEQUENCE [LARGE SCALE GENOMIC DNA]</scope>
    <source>
        <strain evidence="1">HyVt-503</strain>
    </source>
</reference>
<accession>A0A7V2SZL6</accession>
<comment type="caution">
    <text evidence="1">The sequence shown here is derived from an EMBL/GenBank/DDBJ whole genome shotgun (WGS) entry which is preliminary data.</text>
</comment>
<dbReference type="InterPro" id="IPR002201">
    <property type="entry name" value="Glyco_trans_9"/>
</dbReference>
<dbReference type="Proteomes" id="UP000885797">
    <property type="component" value="Unassembled WGS sequence"/>
</dbReference>
<protein>
    <recommendedName>
        <fullName evidence="2">TPR repeat-containing protein</fullName>
    </recommendedName>
</protein>
<evidence type="ECO:0000313" key="1">
    <source>
        <dbReference type="EMBL" id="HFC47177.1"/>
    </source>
</evidence>
<gene>
    <name evidence="1" type="ORF">ENJ63_04770</name>
</gene>
<proteinExistence type="predicted"/>
<dbReference type="GO" id="GO:0016757">
    <property type="term" value="F:glycosyltransferase activity"/>
    <property type="evidence" value="ECO:0007669"/>
    <property type="project" value="InterPro"/>
</dbReference>
<dbReference type="SUPFAM" id="SSF53756">
    <property type="entry name" value="UDP-Glycosyltransferase/glycogen phosphorylase"/>
    <property type="match status" value="1"/>
</dbReference>
<dbReference type="AlphaFoldDB" id="A0A7V2SZL6"/>
<dbReference type="Pfam" id="PF01075">
    <property type="entry name" value="Glyco_transf_9"/>
    <property type="match status" value="1"/>
</dbReference>
<feature type="non-terminal residue" evidence="1">
    <location>
        <position position="1"/>
    </location>
</feature>
<dbReference type="EMBL" id="DRND01000378">
    <property type="protein sequence ID" value="HFC47177.1"/>
    <property type="molecule type" value="Genomic_DNA"/>
</dbReference>
<organism evidence="1">
    <name type="scientific">Dissulfuribacter thermophilus</name>
    <dbReference type="NCBI Taxonomy" id="1156395"/>
    <lineage>
        <taxon>Bacteria</taxon>
        <taxon>Pseudomonadati</taxon>
        <taxon>Thermodesulfobacteriota</taxon>
        <taxon>Dissulfuribacteria</taxon>
        <taxon>Dissulfuribacterales</taxon>
        <taxon>Dissulfuribacteraceae</taxon>
        <taxon>Dissulfuribacter</taxon>
    </lineage>
</organism>
<evidence type="ECO:0008006" key="2">
    <source>
        <dbReference type="Google" id="ProtNLM"/>
    </source>
</evidence>
<sequence>VDEYKGLFSQYKGHVKIGICWQGNPRHTNDRRRSVSPEMFSPLFNLDETILFSLQKDAELPRDISPYVVDLSQFLKDFSHTSALMEHLDLIITVDTSVAHLAGAIARPVWVLLPLVPDWRWGISLDFTPWYPTMRLFRQREQDKWDDVFKRLRRALVQG</sequence>